<feature type="compositionally biased region" description="Basic and acidic residues" evidence="1">
    <location>
        <begin position="198"/>
        <end position="208"/>
    </location>
</feature>
<reference evidence="2 3" key="1">
    <citation type="submission" date="2019-03" db="EMBL/GenBank/DDBJ databases">
        <title>Single cell metagenomics reveals metabolic interactions within the superorganism composed of flagellate Streblomastix strix and complex community of Bacteroidetes bacteria on its surface.</title>
        <authorList>
            <person name="Treitli S.C."/>
            <person name="Kolisko M."/>
            <person name="Husnik F."/>
            <person name="Keeling P."/>
            <person name="Hampl V."/>
        </authorList>
    </citation>
    <scope>NUCLEOTIDE SEQUENCE [LARGE SCALE GENOMIC DNA]</scope>
    <source>
        <strain evidence="2">ST1C</strain>
    </source>
</reference>
<dbReference type="Proteomes" id="UP000324800">
    <property type="component" value="Unassembled WGS sequence"/>
</dbReference>
<dbReference type="AlphaFoldDB" id="A0A5J4VYM3"/>
<evidence type="ECO:0000256" key="1">
    <source>
        <dbReference type="SAM" id="MobiDB-lite"/>
    </source>
</evidence>
<comment type="caution">
    <text evidence="2">The sequence shown here is derived from an EMBL/GenBank/DDBJ whole genome shotgun (WGS) entry which is preliminary data.</text>
</comment>
<gene>
    <name evidence="2" type="ORF">EZS28_016841</name>
</gene>
<proteinExistence type="predicted"/>
<dbReference type="EMBL" id="SNRW01004298">
    <property type="protein sequence ID" value="KAA6387632.1"/>
    <property type="molecule type" value="Genomic_DNA"/>
</dbReference>
<evidence type="ECO:0000313" key="3">
    <source>
        <dbReference type="Proteomes" id="UP000324800"/>
    </source>
</evidence>
<sequence>MGVPETLINCSNIEERDQKATSSQMKSYKQNQHHFNVVMLTQSCSLHSTQTIYLERKILCEKNRRSQIMSNTNLFQLAAQGFDGRTINVFTHHTPDLKMNKKVYIFAANKEQDSLASALVKNQGEKQATQIISQQRLGARVSEGDGLQQYPLGDDLLLSPQETLASPLSLPIISTQPIVETQSPNDHKSAKVQQSQKLKNDQDVEPQKEAQNQSITKDSD</sequence>
<feature type="region of interest" description="Disordered" evidence="1">
    <location>
        <begin position="178"/>
        <end position="220"/>
    </location>
</feature>
<feature type="compositionally biased region" description="Polar residues" evidence="1">
    <location>
        <begin position="209"/>
        <end position="220"/>
    </location>
</feature>
<evidence type="ECO:0000313" key="2">
    <source>
        <dbReference type="EMBL" id="KAA6387632.1"/>
    </source>
</evidence>
<name>A0A5J4VYM3_9EUKA</name>
<protein>
    <submittedName>
        <fullName evidence="2">Uncharacterized protein</fullName>
    </submittedName>
</protein>
<accession>A0A5J4VYM3</accession>
<organism evidence="2 3">
    <name type="scientific">Streblomastix strix</name>
    <dbReference type="NCBI Taxonomy" id="222440"/>
    <lineage>
        <taxon>Eukaryota</taxon>
        <taxon>Metamonada</taxon>
        <taxon>Preaxostyla</taxon>
        <taxon>Oxymonadida</taxon>
        <taxon>Streblomastigidae</taxon>
        <taxon>Streblomastix</taxon>
    </lineage>
</organism>